<dbReference type="InterPro" id="IPR003609">
    <property type="entry name" value="Pan_app"/>
</dbReference>
<dbReference type="PANTHER" id="PTHR36902">
    <property type="entry name" value="ENRICHED IN SURFACE-LABELED PROTEOME PROTEIN 9"/>
    <property type="match status" value="1"/>
</dbReference>
<organism evidence="1 2">
    <name type="scientific">Macrostomum lignano</name>
    <dbReference type="NCBI Taxonomy" id="282301"/>
    <lineage>
        <taxon>Eukaryota</taxon>
        <taxon>Metazoa</taxon>
        <taxon>Spiralia</taxon>
        <taxon>Lophotrochozoa</taxon>
        <taxon>Platyhelminthes</taxon>
        <taxon>Rhabditophora</taxon>
        <taxon>Macrostomorpha</taxon>
        <taxon>Macrostomida</taxon>
        <taxon>Macrostomidae</taxon>
        <taxon>Macrostomum</taxon>
    </lineage>
</organism>
<dbReference type="SUPFAM" id="SSF57414">
    <property type="entry name" value="Hairpin loop containing domain-like"/>
    <property type="match status" value="1"/>
</dbReference>
<evidence type="ECO:0000313" key="2">
    <source>
        <dbReference type="WBParaSite" id="maker-uti_cns_0011288-snap-gene-0.10-mRNA-1"/>
    </source>
</evidence>
<reference evidence="2" key="1">
    <citation type="submission" date="2016-11" db="UniProtKB">
        <authorList>
            <consortium name="WormBaseParasite"/>
        </authorList>
    </citation>
    <scope>IDENTIFICATION</scope>
</reference>
<dbReference type="WBParaSite" id="maker-uti_cns_0011288-snap-gene-0.10-mRNA-1">
    <property type="protein sequence ID" value="maker-uti_cns_0011288-snap-gene-0.10-mRNA-1"/>
    <property type="gene ID" value="maker-uti_cns_0011288-snap-gene-0.10"/>
</dbReference>
<dbReference type="SMART" id="SM00473">
    <property type="entry name" value="PAN_AP"/>
    <property type="match status" value="2"/>
</dbReference>
<dbReference type="Gene3D" id="3.50.4.10">
    <property type="entry name" value="Hepatocyte Growth Factor"/>
    <property type="match status" value="1"/>
</dbReference>
<dbReference type="PANTHER" id="PTHR36902:SF1">
    <property type="entry name" value="ENRICHED IN SURFACE-LABELED PROTEOME PROTEIN 9"/>
    <property type="match status" value="1"/>
</dbReference>
<dbReference type="PROSITE" id="PS50948">
    <property type="entry name" value="PAN"/>
    <property type="match status" value="2"/>
</dbReference>
<dbReference type="CDD" id="cd01099">
    <property type="entry name" value="PAN_AP_HGF"/>
    <property type="match status" value="1"/>
</dbReference>
<dbReference type="OrthoDB" id="5983572at2759"/>
<protein>
    <submittedName>
        <fullName evidence="2">Egg envelope protein</fullName>
    </submittedName>
</protein>
<evidence type="ECO:0000313" key="1">
    <source>
        <dbReference type="Proteomes" id="UP000095280"/>
    </source>
</evidence>
<dbReference type="Pfam" id="PF00024">
    <property type="entry name" value="PAN_1"/>
    <property type="match status" value="1"/>
</dbReference>
<dbReference type="Proteomes" id="UP000095280">
    <property type="component" value="Unplaced"/>
</dbReference>
<name>A0A1I8IBQ6_9PLAT</name>
<proteinExistence type="predicted"/>
<dbReference type="InterPro" id="IPR058831">
    <property type="entry name" value="LolA-like_dom_2nd"/>
</dbReference>
<sequence>MRERQLNWCQLAVCLATLVSLAECGRASYCSKVENEGPSPPSISNIFQAKIEMKDKVRNKSTEMEMWFESEQQLARLNMLQESTEYDAYYSFKTQEIFIVSKEFPCTVFNMTARNELVVLIGKSVNGKIVPKDTMSMFRLNPEFGIKYFATDTKIRGIASDRWYSCQSWPEMNSELEVNWYFSKPGWSSPSAAPIPLRIEMHGVRTESNITRNFYHVYDFVQFRNYLESPMSVFQTPQGTYCRDRIRTKPLPDLHPIMTFTWEVIAGRAEALDSVFYGRLSYDSSQNMVRYDYREPESMYKGPFYNIGTLTVIHDFNSGVAYYIDGVRGNCTDQAIGSEFIDTNDVDIIDSPGWHLVELRSPKDLFRFDDSYQYEGKGMVRGLPVDIYISLRTMQTKGLVINVTYEYFILDESVTEIAIGKGQVGLGKSVPIELRITSYNADGSEGDPSFSHYERYNFFNFEVSDPDSSTGTDVDQLQPFQFDVGSCYTQEQRLNFVLKFSAINGTMKPKDMNLTELFIRSAVKVLVASDMGLASPIRFQHPQLDYDDKYLYLTVTLLDKPHIYSQFIKVDSSKNPTVLRIDDSAQQNNEESCLESCNTEVSSGCNTVAFCSGPNLPQGRNCLYSALFGYQKNTQGAYTCSVFVRPTNSSSRVSEQSLEEAWFSISSVVNSGQFLVPIVAKQGRSHTFRAMSVERFEIRPDVYNPLRGRHLQQFDAIERLSMRDPKRQVENKVSADDCALACLDETEFKCQSVTYCYDLGVCYLSEDAPNEGKTNTLDRARCNIYIKNELAKYRQLQGTSRIYITGKKPSGVVTKPDQCATLCDQRQQSTESNSNSTDVGCRSFDVCSVEGKQQCYLDSGHLTDDTGITGNRSECTHYSRSFVVDFVRSTTLTDPLFQDLKLFGGLTEDRCARKCTEEFGLDCQGYYFCNATGDCAILTLDAKTPPESDSGTGLKCDYLKRLYNPDGTKYQTTKPQTGEDTRVGLTTGAAAAVFVTTSVIGMVLGIVMLMAVLHSRGNPIWRDTKAFFTRR</sequence>
<dbReference type="Pfam" id="PF25898">
    <property type="entry name" value="LolA_2nd_metazoa"/>
    <property type="match status" value="2"/>
</dbReference>
<keyword evidence="1" id="KW-1185">Reference proteome</keyword>
<dbReference type="AlphaFoldDB" id="A0A1I8IBQ6"/>
<accession>A0A1I8IBQ6</accession>